<dbReference type="GO" id="GO:0035485">
    <property type="term" value="F:adenine/guanine mispair binding"/>
    <property type="evidence" value="ECO:0007669"/>
    <property type="project" value="TreeGrafter"/>
</dbReference>
<dbReference type="InterPro" id="IPR004035">
    <property type="entry name" value="Endouclease-III_FeS-bd_BS"/>
</dbReference>
<dbReference type="SMART" id="SM00478">
    <property type="entry name" value="ENDO3c"/>
    <property type="match status" value="1"/>
</dbReference>
<evidence type="ECO:0000256" key="9">
    <source>
        <dbReference type="ARBA" id="ARBA00022801"/>
    </source>
</evidence>
<evidence type="ECO:0000313" key="15">
    <source>
        <dbReference type="EMBL" id="GET40220.1"/>
    </source>
</evidence>
<dbReference type="CDD" id="cd00056">
    <property type="entry name" value="ENDO3c"/>
    <property type="match status" value="1"/>
</dbReference>
<dbReference type="PROSITE" id="PS00764">
    <property type="entry name" value="ENDONUCLEASE_III_1"/>
    <property type="match status" value="1"/>
</dbReference>
<evidence type="ECO:0000256" key="6">
    <source>
        <dbReference type="ARBA" id="ARBA00022485"/>
    </source>
</evidence>
<dbReference type="PANTHER" id="PTHR42944">
    <property type="entry name" value="ADENINE DNA GLYCOSYLASE"/>
    <property type="match status" value="1"/>
</dbReference>
<dbReference type="Pfam" id="PF10576">
    <property type="entry name" value="EndIII_4Fe-2S"/>
    <property type="match status" value="1"/>
</dbReference>
<keyword evidence="11" id="KW-0411">Iron-sulfur</keyword>
<dbReference type="InterPro" id="IPR011257">
    <property type="entry name" value="DNA_glycosylase"/>
</dbReference>
<evidence type="ECO:0000256" key="3">
    <source>
        <dbReference type="ARBA" id="ARBA00008343"/>
    </source>
</evidence>
<evidence type="ECO:0000256" key="12">
    <source>
        <dbReference type="ARBA" id="ARBA00023204"/>
    </source>
</evidence>
<feature type="domain" description="HhH-GPD" evidence="14">
    <location>
        <begin position="44"/>
        <end position="195"/>
    </location>
</feature>
<dbReference type="GO" id="GO:0051539">
    <property type="term" value="F:4 iron, 4 sulfur cluster binding"/>
    <property type="evidence" value="ECO:0007669"/>
    <property type="project" value="UniProtKB-KW"/>
</dbReference>
<dbReference type="EMBL" id="BLAY01000085">
    <property type="protein sequence ID" value="GET40220.1"/>
    <property type="molecule type" value="Genomic_DNA"/>
</dbReference>
<accession>A0AAV3XEA5</accession>
<keyword evidence="10" id="KW-0408">Iron</keyword>
<dbReference type="GO" id="GO:0046872">
    <property type="term" value="F:metal ion binding"/>
    <property type="evidence" value="ECO:0007669"/>
    <property type="project" value="UniProtKB-KW"/>
</dbReference>
<evidence type="ECO:0000256" key="4">
    <source>
        <dbReference type="ARBA" id="ARBA00012045"/>
    </source>
</evidence>
<keyword evidence="13" id="KW-0326">Glycosidase</keyword>
<protein>
    <recommendedName>
        <fullName evidence="5">Adenine DNA glycosylase</fullName>
        <ecNumber evidence="4">3.2.2.31</ecNumber>
    </recommendedName>
</protein>
<keyword evidence="8" id="KW-0227">DNA damage</keyword>
<dbReference type="PIRSF" id="PIRSF001435">
    <property type="entry name" value="Nth"/>
    <property type="match status" value="1"/>
</dbReference>
<dbReference type="RefSeq" id="WP_226586061.1">
    <property type="nucleotide sequence ID" value="NZ_BLAY01000085.1"/>
</dbReference>
<dbReference type="AlphaFoldDB" id="A0AAV3XEA5"/>
<dbReference type="InterPro" id="IPR003651">
    <property type="entry name" value="Endonuclease3_FeS-loop_motif"/>
</dbReference>
<evidence type="ECO:0000256" key="11">
    <source>
        <dbReference type="ARBA" id="ARBA00023014"/>
    </source>
</evidence>
<reference evidence="15" key="1">
    <citation type="submission" date="2019-10" db="EMBL/GenBank/DDBJ databases">
        <title>Draft genome sequece of Microseira wollei NIES-4236.</title>
        <authorList>
            <person name="Yamaguchi H."/>
            <person name="Suzuki S."/>
            <person name="Kawachi M."/>
        </authorList>
    </citation>
    <scope>NUCLEOTIDE SEQUENCE</scope>
    <source>
        <strain evidence="15">NIES-4236</strain>
    </source>
</reference>
<organism evidence="15 16">
    <name type="scientific">Microseira wollei NIES-4236</name>
    <dbReference type="NCBI Taxonomy" id="2530354"/>
    <lineage>
        <taxon>Bacteria</taxon>
        <taxon>Bacillati</taxon>
        <taxon>Cyanobacteriota</taxon>
        <taxon>Cyanophyceae</taxon>
        <taxon>Oscillatoriophycideae</taxon>
        <taxon>Aerosakkonematales</taxon>
        <taxon>Aerosakkonemataceae</taxon>
        <taxon>Microseira</taxon>
    </lineage>
</organism>
<keyword evidence="7" id="KW-0479">Metal-binding</keyword>
<dbReference type="PANTHER" id="PTHR42944:SF1">
    <property type="entry name" value="ADENINE DNA GLYCOSYLASE"/>
    <property type="match status" value="1"/>
</dbReference>
<dbReference type="Pfam" id="PF00730">
    <property type="entry name" value="HhH-GPD"/>
    <property type="match status" value="1"/>
</dbReference>
<evidence type="ECO:0000256" key="10">
    <source>
        <dbReference type="ARBA" id="ARBA00023004"/>
    </source>
</evidence>
<proteinExistence type="inferred from homology"/>
<dbReference type="EC" id="3.2.2.31" evidence="4"/>
<gene>
    <name evidence="15" type="ORF">MiSe_50290</name>
</gene>
<evidence type="ECO:0000256" key="2">
    <source>
        <dbReference type="ARBA" id="ARBA00001966"/>
    </source>
</evidence>
<name>A0AAV3XEA5_9CYAN</name>
<dbReference type="InterPro" id="IPR003265">
    <property type="entry name" value="HhH-GPD_domain"/>
</dbReference>
<evidence type="ECO:0000259" key="14">
    <source>
        <dbReference type="SMART" id="SM00478"/>
    </source>
</evidence>
<keyword evidence="6" id="KW-0004">4Fe-4S</keyword>
<sequence length="223" mass="25164">MQHLDQGKLRWFRQQIKTWAQQHLRNFPWRNTTDPYGIFVAELMLQKTNAALVAPIYQAFMQKYPTLDALAAAPFEEITSILQPLGLGLRVERLRRSIRMIQSKYAGNIPKTEAQLLELPGVGNYTARAICANAFGQPKAVLDTNVARILERFFGFSTSDRVKARSKPLQQAADQVAPDNNVSAWNLALLDFGAAVCTARNPRCTECPLRQKCQKTAFDEKII</sequence>
<dbReference type="InterPro" id="IPR000445">
    <property type="entry name" value="HhH_motif"/>
</dbReference>
<evidence type="ECO:0000313" key="16">
    <source>
        <dbReference type="Proteomes" id="UP001050975"/>
    </source>
</evidence>
<evidence type="ECO:0000256" key="1">
    <source>
        <dbReference type="ARBA" id="ARBA00000843"/>
    </source>
</evidence>
<comment type="cofactor">
    <cofactor evidence="2">
        <name>[4Fe-4S] cluster</name>
        <dbReference type="ChEBI" id="CHEBI:49883"/>
    </cofactor>
</comment>
<evidence type="ECO:0000256" key="13">
    <source>
        <dbReference type="ARBA" id="ARBA00023295"/>
    </source>
</evidence>
<dbReference type="GO" id="GO:0006284">
    <property type="term" value="P:base-excision repair"/>
    <property type="evidence" value="ECO:0007669"/>
    <property type="project" value="InterPro"/>
</dbReference>
<dbReference type="Pfam" id="PF00633">
    <property type="entry name" value="HHH"/>
    <property type="match status" value="1"/>
</dbReference>
<keyword evidence="12" id="KW-0234">DNA repair</keyword>
<dbReference type="Proteomes" id="UP001050975">
    <property type="component" value="Unassembled WGS sequence"/>
</dbReference>
<dbReference type="GO" id="GO:0000701">
    <property type="term" value="F:purine-specific mismatch base pair DNA N-glycosylase activity"/>
    <property type="evidence" value="ECO:0007669"/>
    <property type="project" value="UniProtKB-EC"/>
</dbReference>
<comment type="caution">
    <text evidence="15">The sequence shown here is derived from an EMBL/GenBank/DDBJ whole genome shotgun (WGS) entry which is preliminary data.</text>
</comment>
<dbReference type="SMART" id="SM00525">
    <property type="entry name" value="FES"/>
    <property type="match status" value="1"/>
</dbReference>
<dbReference type="Gene3D" id="1.10.340.30">
    <property type="entry name" value="Hypothetical protein, domain 2"/>
    <property type="match status" value="1"/>
</dbReference>
<comment type="catalytic activity">
    <reaction evidence="1">
        <text>Hydrolyzes free adenine bases from 7,8-dihydro-8-oxoguanine:adenine mismatched double-stranded DNA, leaving an apurinic site.</text>
        <dbReference type="EC" id="3.2.2.31"/>
    </reaction>
</comment>
<dbReference type="Gene3D" id="1.10.1670.10">
    <property type="entry name" value="Helix-hairpin-Helix base-excision DNA repair enzymes (C-terminal)"/>
    <property type="match status" value="1"/>
</dbReference>
<comment type="similarity">
    <text evidence="3">Belongs to the Nth/MutY family.</text>
</comment>
<evidence type="ECO:0000256" key="8">
    <source>
        <dbReference type="ARBA" id="ARBA00022763"/>
    </source>
</evidence>
<keyword evidence="9" id="KW-0378">Hydrolase</keyword>
<dbReference type="GO" id="GO:0034039">
    <property type="term" value="F:8-oxo-7,8-dihydroguanine DNA N-glycosylase activity"/>
    <property type="evidence" value="ECO:0007669"/>
    <property type="project" value="TreeGrafter"/>
</dbReference>
<dbReference type="GO" id="GO:0006298">
    <property type="term" value="P:mismatch repair"/>
    <property type="evidence" value="ECO:0007669"/>
    <property type="project" value="TreeGrafter"/>
</dbReference>
<evidence type="ECO:0000256" key="7">
    <source>
        <dbReference type="ARBA" id="ARBA00022723"/>
    </source>
</evidence>
<dbReference type="InterPro" id="IPR044298">
    <property type="entry name" value="MIG/MutY"/>
</dbReference>
<dbReference type="SUPFAM" id="SSF48150">
    <property type="entry name" value="DNA-glycosylase"/>
    <property type="match status" value="1"/>
</dbReference>
<dbReference type="InterPro" id="IPR023170">
    <property type="entry name" value="HhH_base_excis_C"/>
</dbReference>
<keyword evidence="16" id="KW-1185">Reference proteome</keyword>
<evidence type="ECO:0000256" key="5">
    <source>
        <dbReference type="ARBA" id="ARBA00022023"/>
    </source>
</evidence>
<dbReference type="GO" id="GO:0032357">
    <property type="term" value="F:oxidized purine DNA binding"/>
    <property type="evidence" value="ECO:0007669"/>
    <property type="project" value="TreeGrafter"/>
</dbReference>